<proteinExistence type="predicted"/>
<evidence type="ECO:0000313" key="1">
    <source>
        <dbReference type="EMBL" id="ALH82305.1"/>
    </source>
</evidence>
<protein>
    <submittedName>
        <fullName evidence="1">Uncharacterized protein</fullName>
    </submittedName>
</protein>
<dbReference type="PATRIC" id="fig|33050.5.peg.3883"/>
<gene>
    <name evidence="1" type="ORF">AN936_18700</name>
</gene>
<dbReference type="EMBL" id="CP012700">
    <property type="protein sequence ID" value="ALH82305.1"/>
    <property type="molecule type" value="Genomic_DNA"/>
</dbReference>
<dbReference type="Proteomes" id="UP000058074">
    <property type="component" value="Chromosome"/>
</dbReference>
<evidence type="ECO:0000313" key="2">
    <source>
        <dbReference type="Proteomes" id="UP000058074"/>
    </source>
</evidence>
<dbReference type="AlphaFoldDB" id="A0A0N9V0S6"/>
<dbReference type="RefSeq" id="WP_054589365.1">
    <property type="nucleotide sequence ID" value="NZ_CP012700.1"/>
</dbReference>
<sequence length="122" mass="13121">MKTVQHSVRLPAALDTALRALADQQGKTVYAMLRRCVKTGIDGQTNPIASHADDRELVAEVASISTRLADVESILDRTLHSACAAYCYARSAAKGGGKSDDVITAETQRAYDRQKAAAEERS</sequence>
<dbReference type="OrthoDB" id="7409573at2"/>
<reference evidence="1 2" key="1">
    <citation type="journal article" date="2015" name="Genome Announc.">
        <title>Complete Genome Sequence of Polypropylene Glycol- and Polyethylene Glycol-Degrading Sphingopyxis macrogoltabida Strain EY-1.</title>
        <authorList>
            <person name="Ohtsubo Y."/>
            <person name="Nagata Y."/>
            <person name="Numata M."/>
            <person name="Tsuchikane K."/>
            <person name="Hosoyama A."/>
            <person name="Yamazoe A."/>
            <person name="Tsuda M."/>
            <person name="Fujita N."/>
            <person name="Kawai F."/>
        </authorList>
    </citation>
    <scope>NUCLEOTIDE SEQUENCE [LARGE SCALE GENOMIC DNA]</scope>
    <source>
        <strain evidence="1 2">EY-1</strain>
    </source>
</reference>
<accession>A0A0N9V0S6</accession>
<dbReference type="KEGG" id="smag:AN936_18700"/>
<organism evidence="1 2">
    <name type="scientific">Sphingopyxis macrogoltabida</name>
    <name type="common">Sphingomonas macrogoltabidus</name>
    <dbReference type="NCBI Taxonomy" id="33050"/>
    <lineage>
        <taxon>Bacteria</taxon>
        <taxon>Pseudomonadati</taxon>
        <taxon>Pseudomonadota</taxon>
        <taxon>Alphaproteobacteria</taxon>
        <taxon>Sphingomonadales</taxon>
        <taxon>Sphingomonadaceae</taxon>
        <taxon>Sphingopyxis</taxon>
    </lineage>
</organism>
<name>A0A0N9V0S6_SPHMC</name>